<dbReference type="PROSITE" id="PS00141">
    <property type="entry name" value="ASP_PROTEASE"/>
    <property type="match status" value="1"/>
</dbReference>
<name>A0A401ZRE2_9CHLR</name>
<dbReference type="OrthoDB" id="155087at2"/>
<dbReference type="InterPro" id="IPR001969">
    <property type="entry name" value="Aspartic_peptidase_AS"/>
</dbReference>
<dbReference type="AlphaFoldDB" id="A0A401ZRE2"/>
<sequence length="269" mass="29922">MGGFDLIIKPDEDDVDVAEILVDGSLEDKPYRFLLDTGAARTSVVFDDYTSSFDSIEQHSSSGVFEAHHEDVIRVPAIDLGPIVKRDFPLVRMNPDHPSKTGLIGMDILKDFCFHFLFDQNRVSIQQPAVPVADLSWQKLFLDQKFHPYIDVHFDTLTARTVWDTGGGITIADLTFIEKHSSYFQPIGQSQGTDPTGASMETPIFMMAPTLIGGYAFPAHKIAGVDLSPVNATIEVPMDLILGYTTLCQAHWLFDFPGKRWAISQRISS</sequence>
<dbReference type="InterPro" id="IPR034122">
    <property type="entry name" value="Retropepsin-like_bacterial"/>
</dbReference>
<dbReference type="Gene3D" id="2.40.70.10">
    <property type="entry name" value="Acid Proteases"/>
    <property type="match status" value="2"/>
</dbReference>
<gene>
    <name evidence="1" type="ORF">KDAU_67640</name>
</gene>
<protein>
    <recommendedName>
        <fullName evidence="3">Peptidase A2 domain-containing protein</fullName>
    </recommendedName>
</protein>
<evidence type="ECO:0000313" key="1">
    <source>
        <dbReference type="EMBL" id="GCE09435.1"/>
    </source>
</evidence>
<dbReference type="InterPro" id="IPR021109">
    <property type="entry name" value="Peptidase_aspartic_dom_sf"/>
</dbReference>
<accession>A0A401ZRE2</accession>
<dbReference type="GO" id="GO:0004190">
    <property type="term" value="F:aspartic-type endopeptidase activity"/>
    <property type="evidence" value="ECO:0007669"/>
    <property type="project" value="InterPro"/>
</dbReference>
<dbReference type="RefSeq" id="WP_160146296.1">
    <property type="nucleotide sequence ID" value="NZ_BIFQ01000002.1"/>
</dbReference>
<evidence type="ECO:0000313" key="2">
    <source>
        <dbReference type="Proteomes" id="UP000287224"/>
    </source>
</evidence>
<evidence type="ECO:0008006" key="3">
    <source>
        <dbReference type="Google" id="ProtNLM"/>
    </source>
</evidence>
<proteinExistence type="predicted"/>
<dbReference type="SUPFAM" id="SSF50630">
    <property type="entry name" value="Acid proteases"/>
    <property type="match status" value="1"/>
</dbReference>
<dbReference type="EMBL" id="BIFQ01000002">
    <property type="protein sequence ID" value="GCE09435.1"/>
    <property type="molecule type" value="Genomic_DNA"/>
</dbReference>
<dbReference type="CDD" id="cd05483">
    <property type="entry name" value="retropepsin_like_bacteria"/>
    <property type="match status" value="1"/>
</dbReference>
<dbReference type="Pfam" id="PF13650">
    <property type="entry name" value="Asp_protease_2"/>
    <property type="match status" value="1"/>
</dbReference>
<keyword evidence="2" id="KW-1185">Reference proteome</keyword>
<dbReference type="GO" id="GO:0006508">
    <property type="term" value="P:proteolysis"/>
    <property type="evidence" value="ECO:0007669"/>
    <property type="project" value="InterPro"/>
</dbReference>
<comment type="caution">
    <text evidence="1">The sequence shown here is derived from an EMBL/GenBank/DDBJ whole genome shotgun (WGS) entry which is preliminary data.</text>
</comment>
<dbReference type="Proteomes" id="UP000287224">
    <property type="component" value="Unassembled WGS sequence"/>
</dbReference>
<reference evidence="2" key="1">
    <citation type="submission" date="2018-12" db="EMBL/GenBank/DDBJ databases">
        <title>Tengunoibacter tsumagoiensis gen. nov., sp. nov., Dictyobacter kobayashii sp. nov., D. alpinus sp. nov., and D. joshuensis sp. nov. and description of Dictyobacteraceae fam. nov. within the order Ktedonobacterales isolated from Tengu-no-mugimeshi.</title>
        <authorList>
            <person name="Wang C.M."/>
            <person name="Zheng Y."/>
            <person name="Sakai Y."/>
            <person name="Toyoda A."/>
            <person name="Minakuchi Y."/>
            <person name="Abe K."/>
            <person name="Yokota A."/>
            <person name="Yabe S."/>
        </authorList>
    </citation>
    <scope>NUCLEOTIDE SEQUENCE [LARGE SCALE GENOMIC DNA]</scope>
    <source>
        <strain evidence="2">S-27</strain>
    </source>
</reference>
<organism evidence="1 2">
    <name type="scientific">Dictyobacter aurantiacus</name>
    <dbReference type="NCBI Taxonomy" id="1936993"/>
    <lineage>
        <taxon>Bacteria</taxon>
        <taxon>Bacillati</taxon>
        <taxon>Chloroflexota</taxon>
        <taxon>Ktedonobacteria</taxon>
        <taxon>Ktedonobacterales</taxon>
        <taxon>Dictyobacteraceae</taxon>
        <taxon>Dictyobacter</taxon>
    </lineage>
</organism>